<feature type="domain" description="EF-hand" evidence="4">
    <location>
        <begin position="518"/>
        <end position="553"/>
    </location>
</feature>
<keyword evidence="2" id="KW-0378">Hydrolase</keyword>
<dbReference type="AlphaFoldDB" id="A0AAN9GHR9"/>
<accession>A0AAN9GHR9</accession>
<feature type="short sequence motif" description="GXGXXG" evidence="2">
    <location>
        <begin position="190"/>
        <end position="195"/>
    </location>
</feature>
<evidence type="ECO:0000313" key="6">
    <source>
        <dbReference type="EMBL" id="KAK7108932.1"/>
    </source>
</evidence>
<organism evidence="6 7">
    <name type="scientific">Littorina saxatilis</name>
    <dbReference type="NCBI Taxonomy" id="31220"/>
    <lineage>
        <taxon>Eukaryota</taxon>
        <taxon>Metazoa</taxon>
        <taxon>Spiralia</taxon>
        <taxon>Lophotrochozoa</taxon>
        <taxon>Mollusca</taxon>
        <taxon>Gastropoda</taxon>
        <taxon>Caenogastropoda</taxon>
        <taxon>Littorinimorpha</taxon>
        <taxon>Littorinoidea</taxon>
        <taxon>Littorinidae</taxon>
        <taxon>Littorina</taxon>
    </lineage>
</organism>
<sequence length="712" mass="81275">MGAKQSTFEVAPQHFHAPKKNKTSLSLEKSRASYLSEHLTACSETNLDTIGTDATTKGQVLRHKLRLGITKPPPGAITKQPPVTVTKSKAVPNDAQHEVMLAEEEDSNLEDSVEPEMVVVMRNPQQNSQKPPVVLTDVIKNDGVKKGRRTFKPLGRYDRSSSFHDAVDHQASKVRPEDFHFAFHNLVFEGGGNKGLAYCGAVRYLEEIGVMDKVNSIAGASAGGMFAGLVAVGYNSYEIEDFLSERIDKIFLDASCGYCSLLPNLYRSFGWNPGRRIYEWFGERMKAKTGEADFTFQQLYQKYGKKLCIIVTNLNHMTTEYCHPKTTPDMPIRTALRMSMAIPGLFSAMKYKHHGTEDVYVDGGVLCNYPIHCFDGWYLSMKPEDSFMRRLQPLRDIPLIMERNNRFGDYNDNTLGMLLYSDAEEDILRINLERRVGCLNPPKPEKETKLYIQRQKEAKMKQRAEREHARVVQAVDSFLRVLKKHNIDRNDVIDRHELEAAFQDEKEFPRDQAEVLFGKDFTVTQAFEILDRDDNGRIRYDELVRFIEENGVSLQRRFLGYERKEIKNFMTFLGTLQSCLLVNVQRLYVEERDLERTVGINTGHIHTTDFVLEEPDRDFVVQRGYNSMMAFLKYYVAKHPDKVRRKMGDRLTVPDISELPETTTTPTPDGEETPLLVLQEAASKRYIANCQQNNGLDVVDSDISTLSRTVEG</sequence>
<reference evidence="6 7" key="1">
    <citation type="submission" date="2024-02" db="EMBL/GenBank/DDBJ databases">
        <title>Chromosome-scale genome assembly of the rough periwinkle Littorina saxatilis.</title>
        <authorList>
            <person name="De Jode A."/>
            <person name="Faria R."/>
            <person name="Formenti G."/>
            <person name="Sims Y."/>
            <person name="Smith T.P."/>
            <person name="Tracey A."/>
            <person name="Wood J.M.D."/>
            <person name="Zagrodzka Z.B."/>
            <person name="Johannesson K."/>
            <person name="Butlin R.K."/>
            <person name="Leder E.H."/>
        </authorList>
    </citation>
    <scope>NUCLEOTIDE SEQUENCE [LARGE SCALE GENOMIC DNA]</scope>
    <source>
        <strain evidence="6">Snail1</strain>
        <tissue evidence="6">Muscle</tissue>
    </source>
</reference>
<proteinExistence type="predicted"/>
<dbReference type="InterPro" id="IPR016035">
    <property type="entry name" value="Acyl_Trfase/lysoPLipase"/>
</dbReference>
<dbReference type="Proteomes" id="UP001374579">
    <property type="component" value="Unassembled WGS sequence"/>
</dbReference>
<dbReference type="InterPro" id="IPR002641">
    <property type="entry name" value="PNPLA_dom"/>
</dbReference>
<dbReference type="PANTHER" id="PTHR46394:SF1">
    <property type="entry name" value="PNPLA DOMAIN-CONTAINING PROTEIN"/>
    <property type="match status" value="1"/>
</dbReference>
<dbReference type="InterPro" id="IPR052580">
    <property type="entry name" value="Lipid_Hydrolase"/>
</dbReference>
<keyword evidence="7" id="KW-1185">Reference proteome</keyword>
<dbReference type="GO" id="GO:0016787">
    <property type="term" value="F:hydrolase activity"/>
    <property type="evidence" value="ECO:0007669"/>
    <property type="project" value="UniProtKB-UniRule"/>
</dbReference>
<dbReference type="Gene3D" id="3.40.1090.10">
    <property type="entry name" value="Cytosolic phospholipase A2 catalytic domain"/>
    <property type="match status" value="2"/>
</dbReference>
<dbReference type="PROSITE" id="PS50222">
    <property type="entry name" value="EF_HAND_2"/>
    <property type="match status" value="1"/>
</dbReference>
<dbReference type="Gene3D" id="1.10.238.10">
    <property type="entry name" value="EF-hand"/>
    <property type="match status" value="1"/>
</dbReference>
<dbReference type="GO" id="GO:0016042">
    <property type="term" value="P:lipid catabolic process"/>
    <property type="evidence" value="ECO:0007669"/>
    <property type="project" value="UniProtKB-UniRule"/>
</dbReference>
<dbReference type="PANTHER" id="PTHR46394">
    <property type="entry name" value="ANNEXIN"/>
    <property type="match status" value="1"/>
</dbReference>
<feature type="short sequence motif" description="DGA/G" evidence="2">
    <location>
        <begin position="362"/>
        <end position="364"/>
    </location>
</feature>
<keyword evidence="1 2" id="KW-0443">Lipid metabolism</keyword>
<keyword evidence="2" id="KW-0442">Lipid degradation</keyword>
<feature type="short sequence motif" description="GXSXG" evidence="2">
    <location>
        <begin position="219"/>
        <end position="223"/>
    </location>
</feature>
<dbReference type="SUPFAM" id="SSF52151">
    <property type="entry name" value="FabD/lysophospholipase-like"/>
    <property type="match status" value="1"/>
</dbReference>
<name>A0AAN9GHR9_9CAEN</name>
<dbReference type="GO" id="GO:0005509">
    <property type="term" value="F:calcium ion binding"/>
    <property type="evidence" value="ECO:0007669"/>
    <property type="project" value="InterPro"/>
</dbReference>
<feature type="domain" description="PNPLA" evidence="5">
    <location>
        <begin position="186"/>
        <end position="375"/>
    </location>
</feature>
<dbReference type="InterPro" id="IPR002048">
    <property type="entry name" value="EF_hand_dom"/>
</dbReference>
<comment type="caution">
    <text evidence="6">The sequence shown here is derived from an EMBL/GenBank/DDBJ whole genome shotgun (WGS) entry which is preliminary data.</text>
</comment>
<protein>
    <submittedName>
        <fullName evidence="6">Uncharacterized protein</fullName>
    </submittedName>
</protein>
<feature type="region of interest" description="Disordered" evidence="3">
    <location>
        <begin position="1"/>
        <end position="24"/>
    </location>
</feature>
<evidence type="ECO:0000259" key="5">
    <source>
        <dbReference type="PROSITE" id="PS51635"/>
    </source>
</evidence>
<evidence type="ECO:0000259" key="4">
    <source>
        <dbReference type="PROSITE" id="PS50222"/>
    </source>
</evidence>
<evidence type="ECO:0000313" key="7">
    <source>
        <dbReference type="Proteomes" id="UP001374579"/>
    </source>
</evidence>
<evidence type="ECO:0000256" key="1">
    <source>
        <dbReference type="ARBA" id="ARBA00023098"/>
    </source>
</evidence>
<dbReference type="CDD" id="cd07207">
    <property type="entry name" value="Pat_ExoU_VipD_like"/>
    <property type="match status" value="1"/>
</dbReference>
<evidence type="ECO:0000256" key="3">
    <source>
        <dbReference type="SAM" id="MobiDB-lite"/>
    </source>
</evidence>
<feature type="active site" description="Nucleophile" evidence="2">
    <location>
        <position position="221"/>
    </location>
</feature>
<dbReference type="EMBL" id="JBAMIC010000003">
    <property type="protein sequence ID" value="KAK7108932.1"/>
    <property type="molecule type" value="Genomic_DNA"/>
</dbReference>
<dbReference type="InterPro" id="IPR011992">
    <property type="entry name" value="EF-hand-dom_pair"/>
</dbReference>
<gene>
    <name evidence="6" type="ORF">V1264_013067</name>
</gene>
<dbReference type="SUPFAM" id="SSF47473">
    <property type="entry name" value="EF-hand"/>
    <property type="match status" value="1"/>
</dbReference>
<dbReference type="PROSITE" id="PS51635">
    <property type="entry name" value="PNPLA"/>
    <property type="match status" value="1"/>
</dbReference>
<dbReference type="Pfam" id="PF01734">
    <property type="entry name" value="Patatin"/>
    <property type="match status" value="1"/>
</dbReference>
<feature type="active site" description="Proton acceptor" evidence="2">
    <location>
        <position position="362"/>
    </location>
</feature>
<evidence type="ECO:0000256" key="2">
    <source>
        <dbReference type="PROSITE-ProRule" id="PRU01161"/>
    </source>
</evidence>